<dbReference type="CDD" id="cd15795">
    <property type="entry name" value="PMEI-Pla_a_1_like"/>
    <property type="match status" value="1"/>
</dbReference>
<dbReference type="Pfam" id="PF04043">
    <property type="entry name" value="PMEI"/>
    <property type="match status" value="1"/>
</dbReference>
<dbReference type="SUPFAM" id="SSF101148">
    <property type="entry name" value="Plant invertase/pectin methylesterase inhibitor"/>
    <property type="match status" value="1"/>
</dbReference>
<dbReference type="PANTHER" id="PTHR35357">
    <property type="entry name" value="OS02G0537100 PROTEIN"/>
    <property type="match status" value="1"/>
</dbReference>
<comment type="similarity">
    <text evidence="3">Belongs to the PMEI family.</text>
</comment>
<feature type="domain" description="Pectinesterase inhibitor" evidence="5">
    <location>
        <begin position="23"/>
        <end position="179"/>
    </location>
</feature>
<dbReference type="KEGG" id="eus:EUTSA_v10001202mg"/>
<keyword evidence="7" id="KW-1185">Reference proteome</keyword>
<dbReference type="Gramene" id="ESQ39846">
    <property type="protein sequence ID" value="ESQ39846"/>
    <property type="gene ID" value="EUTSA_v10001202mg"/>
</dbReference>
<keyword evidence="2" id="KW-1015">Disulfide bond</keyword>
<evidence type="ECO:0000259" key="5">
    <source>
        <dbReference type="SMART" id="SM00856"/>
    </source>
</evidence>
<feature type="signal peptide" evidence="4">
    <location>
        <begin position="1"/>
        <end position="20"/>
    </location>
</feature>
<dbReference type="AlphaFoldDB" id="V4N3I7"/>
<dbReference type="InterPro" id="IPR006501">
    <property type="entry name" value="Pectinesterase_inhib_dom"/>
</dbReference>
<evidence type="ECO:0000256" key="4">
    <source>
        <dbReference type="SAM" id="SignalP"/>
    </source>
</evidence>
<dbReference type="GO" id="GO:0005576">
    <property type="term" value="C:extracellular region"/>
    <property type="evidence" value="ECO:0007669"/>
    <property type="project" value="UniProtKB-ARBA"/>
</dbReference>
<reference evidence="6 7" key="1">
    <citation type="journal article" date="2013" name="Front. Plant Sci.">
        <title>The Reference Genome of the Halophytic Plant Eutrema salsugineum.</title>
        <authorList>
            <person name="Yang R."/>
            <person name="Jarvis D.E."/>
            <person name="Chen H."/>
            <person name="Beilstein M.A."/>
            <person name="Grimwood J."/>
            <person name="Jenkins J."/>
            <person name="Shu S."/>
            <person name="Prochnik S."/>
            <person name="Xin M."/>
            <person name="Ma C."/>
            <person name="Schmutz J."/>
            <person name="Wing R.A."/>
            <person name="Mitchell-Olds T."/>
            <person name="Schumaker K.S."/>
            <person name="Wang X."/>
        </authorList>
    </citation>
    <scope>NUCLEOTIDE SEQUENCE [LARGE SCALE GENOMIC DNA]</scope>
</reference>
<dbReference type="SMART" id="SM00856">
    <property type="entry name" value="PMEI"/>
    <property type="match status" value="1"/>
</dbReference>
<keyword evidence="1 4" id="KW-0732">Signal</keyword>
<evidence type="ECO:0000256" key="2">
    <source>
        <dbReference type="ARBA" id="ARBA00023157"/>
    </source>
</evidence>
<dbReference type="GO" id="GO:0004857">
    <property type="term" value="F:enzyme inhibitor activity"/>
    <property type="evidence" value="ECO:0007669"/>
    <property type="project" value="InterPro"/>
</dbReference>
<gene>
    <name evidence="6" type="ORF">EUTSA_v10001202mg</name>
</gene>
<organism evidence="6 7">
    <name type="scientific">Eutrema salsugineum</name>
    <name type="common">Saltwater cress</name>
    <name type="synonym">Sisymbrium salsugineum</name>
    <dbReference type="NCBI Taxonomy" id="72664"/>
    <lineage>
        <taxon>Eukaryota</taxon>
        <taxon>Viridiplantae</taxon>
        <taxon>Streptophyta</taxon>
        <taxon>Embryophyta</taxon>
        <taxon>Tracheophyta</taxon>
        <taxon>Spermatophyta</taxon>
        <taxon>Magnoliopsida</taxon>
        <taxon>eudicotyledons</taxon>
        <taxon>Gunneridae</taxon>
        <taxon>Pentapetalae</taxon>
        <taxon>rosids</taxon>
        <taxon>malvids</taxon>
        <taxon>Brassicales</taxon>
        <taxon>Brassicaceae</taxon>
        <taxon>Eutremeae</taxon>
        <taxon>Eutrema</taxon>
    </lineage>
</organism>
<dbReference type="PANTHER" id="PTHR35357:SF17">
    <property type="entry name" value="PECTINESTERASE INHIBITOR 12"/>
    <property type="match status" value="1"/>
</dbReference>
<dbReference type="InterPro" id="IPR035513">
    <property type="entry name" value="Invertase/methylesterase_inhib"/>
</dbReference>
<dbReference type="OMA" id="PRECEMG"/>
<dbReference type="EMBL" id="KI517465">
    <property type="protein sequence ID" value="ESQ39846.1"/>
    <property type="molecule type" value="Genomic_DNA"/>
</dbReference>
<evidence type="ECO:0000313" key="7">
    <source>
        <dbReference type="Proteomes" id="UP000030689"/>
    </source>
</evidence>
<dbReference type="FunFam" id="1.20.140.40:FF:000002">
    <property type="entry name" value="Putative invertase inhibitor"/>
    <property type="match status" value="1"/>
</dbReference>
<dbReference type="OrthoDB" id="1915198at2759"/>
<dbReference type="InterPro" id="IPR034088">
    <property type="entry name" value="Pla_a_1-like"/>
</dbReference>
<dbReference type="Gene3D" id="1.20.140.40">
    <property type="entry name" value="Invertase/pectin methylesterase inhibitor family protein"/>
    <property type="match status" value="1"/>
</dbReference>
<dbReference type="NCBIfam" id="TIGR01614">
    <property type="entry name" value="PME_inhib"/>
    <property type="match status" value="1"/>
</dbReference>
<evidence type="ECO:0000313" key="6">
    <source>
        <dbReference type="EMBL" id="ESQ39846.1"/>
    </source>
</evidence>
<protein>
    <recommendedName>
        <fullName evidence="5">Pectinesterase inhibitor domain-containing protein</fullName>
    </recommendedName>
</protein>
<dbReference type="STRING" id="72664.V4N3I7"/>
<evidence type="ECO:0000256" key="1">
    <source>
        <dbReference type="ARBA" id="ARBA00022729"/>
    </source>
</evidence>
<name>V4N3I7_EUTSA</name>
<accession>V4N3I7</accession>
<dbReference type="Proteomes" id="UP000030689">
    <property type="component" value="Unassembled WGS sequence"/>
</dbReference>
<evidence type="ECO:0000256" key="3">
    <source>
        <dbReference type="ARBA" id="ARBA00038471"/>
    </source>
</evidence>
<feature type="chain" id="PRO_5004723080" description="Pectinesterase inhibitor domain-containing protein" evidence="4">
    <location>
        <begin position="21"/>
        <end position="190"/>
    </location>
</feature>
<proteinExistence type="inferred from homology"/>
<sequence>MKFFIYLVMFIIHLSGIITANNVIDSLIRDSCKKASKYEESEQDYYNLCITSIKENPETQKARNIDDLIVVGVKNAMVNTTNVKGILEKILKERKYKSKLSAKLMRDCIKLYSNGIDSLTKALKFIKMRDYRKVSDNISDARAAPRTCEMGFNGDNNQTSPVTKENDVLFQMADIPQAFNYDSHLDTPTV</sequence>